<dbReference type="Proteomes" id="UP000004263">
    <property type="component" value="Unassembled WGS sequence"/>
</dbReference>
<gene>
    <name evidence="2" type="ORF">RED65_10164</name>
</gene>
<dbReference type="STRING" id="207949.RED65_10164"/>
<comment type="caution">
    <text evidence="2">The sequence shown here is derived from an EMBL/GenBank/DDBJ whole genome shotgun (WGS) entry which is preliminary data.</text>
</comment>
<organism evidence="2 3">
    <name type="scientific">Bermanella marisrubri</name>
    <dbReference type="NCBI Taxonomy" id="207949"/>
    <lineage>
        <taxon>Bacteria</taxon>
        <taxon>Pseudomonadati</taxon>
        <taxon>Pseudomonadota</taxon>
        <taxon>Gammaproteobacteria</taxon>
        <taxon>Oceanospirillales</taxon>
        <taxon>Oceanospirillaceae</taxon>
        <taxon>Bermanella</taxon>
    </lineage>
</organism>
<reference evidence="2 3" key="1">
    <citation type="submission" date="2006-03" db="EMBL/GenBank/DDBJ databases">
        <authorList>
            <person name="Pinhassi J."/>
            <person name="Pedros-Alio C."/>
            <person name="Ferriera S."/>
            <person name="Johnson J."/>
            <person name="Kravitz S."/>
            <person name="Halpern A."/>
            <person name="Remington K."/>
            <person name="Beeson K."/>
            <person name="Tran B."/>
            <person name="Rogers Y.-H."/>
            <person name="Friedman R."/>
            <person name="Venter J.C."/>
        </authorList>
    </citation>
    <scope>NUCLEOTIDE SEQUENCE [LARGE SCALE GENOMIC DNA]</scope>
    <source>
        <strain evidence="2 3">RED65</strain>
    </source>
</reference>
<feature type="transmembrane region" description="Helical" evidence="1">
    <location>
        <begin position="28"/>
        <end position="48"/>
    </location>
</feature>
<keyword evidence="3" id="KW-1185">Reference proteome</keyword>
<evidence type="ECO:0000256" key="1">
    <source>
        <dbReference type="SAM" id="Phobius"/>
    </source>
</evidence>
<dbReference type="HOGENOM" id="CLU_113195_0_2_6"/>
<dbReference type="EMBL" id="AAQH01000001">
    <property type="protein sequence ID" value="EAT13749.1"/>
    <property type="molecule type" value="Genomic_DNA"/>
</dbReference>
<dbReference type="InterPro" id="IPR025489">
    <property type="entry name" value="DUF4381"/>
</dbReference>
<evidence type="ECO:0000313" key="3">
    <source>
        <dbReference type="Proteomes" id="UP000004263"/>
    </source>
</evidence>
<sequence length="146" mass="16999">MRAMQPDPLAQLQDIELPPEVGFWPPAWPWWLLVIAIICLATASVIYYRRNRWRRAAIARLNELNSKDNQEYVIAINRLLKQIYVSRYGQGQSLSGIKWLASLDRKTKTPLFLPDLEDFAHAPDSGQTLDVNLLKMRAQQWIRRAK</sequence>
<dbReference type="Pfam" id="PF14316">
    <property type="entry name" value="DUF4381"/>
    <property type="match status" value="1"/>
</dbReference>
<dbReference type="OrthoDB" id="6106351at2"/>
<dbReference type="AlphaFoldDB" id="Q1N643"/>
<evidence type="ECO:0000313" key="2">
    <source>
        <dbReference type="EMBL" id="EAT13749.1"/>
    </source>
</evidence>
<keyword evidence="1" id="KW-0472">Membrane</keyword>
<keyword evidence="1" id="KW-0812">Transmembrane</keyword>
<keyword evidence="1" id="KW-1133">Transmembrane helix</keyword>
<evidence type="ECO:0008006" key="4">
    <source>
        <dbReference type="Google" id="ProtNLM"/>
    </source>
</evidence>
<accession>Q1N643</accession>
<dbReference type="RefSeq" id="WP_007017170.1">
    <property type="nucleotide sequence ID" value="NZ_CH724113.1"/>
</dbReference>
<protein>
    <recommendedName>
        <fullName evidence="4">DUF4381 domain-containing protein</fullName>
    </recommendedName>
</protein>
<proteinExistence type="predicted"/>
<name>Q1N643_9GAMM</name>